<keyword evidence="3" id="KW-1185">Reference proteome</keyword>
<dbReference type="Proteomes" id="UP001500618">
    <property type="component" value="Unassembled WGS sequence"/>
</dbReference>
<evidence type="ECO:0000313" key="3">
    <source>
        <dbReference type="Proteomes" id="UP001500618"/>
    </source>
</evidence>
<organism evidence="2 3">
    <name type="scientific">Fodinicola feengrottensis</name>
    <dbReference type="NCBI Taxonomy" id="435914"/>
    <lineage>
        <taxon>Bacteria</taxon>
        <taxon>Bacillati</taxon>
        <taxon>Actinomycetota</taxon>
        <taxon>Actinomycetes</taxon>
        <taxon>Mycobacteriales</taxon>
        <taxon>Fodinicola</taxon>
    </lineage>
</organism>
<feature type="transmembrane region" description="Helical" evidence="1">
    <location>
        <begin position="164"/>
        <end position="186"/>
    </location>
</feature>
<name>A0ABP4TTE8_9ACTN</name>
<evidence type="ECO:0000313" key="2">
    <source>
        <dbReference type="EMBL" id="GAA1692989.1"/>
    </source>
</evidence>
<feature type="transmembrane region" description="Helical" evidence="1">
    <location>
        <begin position="527"/>
        <end position="550"/>
    </location>
</feature>
<evidence type="ECO:0008006" key="4">
    <source>
        <dbReference type="Google" id="ProtNLM"/>
    </source>
</evidence>
<feature type="transmembrane region" description="Helical" evidence="1">
    <location>
        <begin position="48"/>
        <end position="70"/>
    </location>
</feature>
<feature type="transmembrane region" description="Helical" evidence="1">
    <location>
        <begin position="91"/>
        <end position="117"/>
    </location>
</feature>
<dbReference type="RefSeq" id="WP_344312722.1">
    <property type="nucleotide sequence ID" value="NZ_BAAANY010000019.1"/>
</dbReference>
<feature type="transmembrane region" description="Helical" evidence="1">
    <location>
        <begin position="222"/>
        <end position="244"/>
    </location>
</feature>
<evidence type="ECO:0000256" key="1">
    <source>
        <dbReference type="SAM" id="Phobius"/>
    </source>
</evidence>
<keyword evidence="1" id="KW-0472">Membrane</keyword>
<feature type="transmembrane region" description="Helical" evidence="1">
    <location>
        <begin position="570"/>
        <end position="594"/>
    </location>
</feature>
<feature type="transmembrane region" description="Helical" evidence="1">
    <location>
        <begin position="123"/>
        <end position="144"/>
    </location>
</feature>
<reference evidence="3" key="1">
    <citation type="journal article" date="2019" name="Int. J. Syst. Evol. Microbiol.">
        <title>The Global Catalogue of Microorganisms (GCM) 10K type strain sequencing project: providing services to taxonomists for standard genome sequencing and annotation.</title>
        <authorList>
            <consortium name="The Broad Institute Genomics Platform"/>
            <consortium name="The Broad Institute Genome Sequencing Center for Infectious Disease"/>
            <person name="Wu L."/>
            <person name="Ma J."/>
        </authorList>
    </citation>
    <scope>NUCLEOTIDE SEQUENCE [LARGE SCALE GENOMIC DNA]</scope>
    <source>
        <strain evidence="3">JCM 14718</strain>
    </source>
</reference>
<gene>
    <name evidence="2" type="ORF">GCM10009765_47950</name>
</gene>
<sequence>MVGVLIRLKLDVLRRSYGGGRSALTIAGATVGLVLAGATLIVGSRDAAGDVLCLAFAMWTVGWIVGPMVTGGDTSLRPQYFALLPIPMRRLATGLFGAAFVGVPAVVTLAAFGALVLHGFRLGFGPGLVAIPAALLQLAVVVLLSKLLSGGIAEIEKTRPGREIPAAVLGFAVSFMILGPLALSILGPRIVQPWPRPLALLVHWLPTGWATSAVDGAADGGVLVTISALGGLVVLAAGLLFGWARLLRRTLAPSARGLAVHAGRPAGSGFAAVVGKELHSYARDTLRGRLVRMAFWTSVFVCLLTSVAHAGFVVAFIGLLAVVFMTMLAGNWYGADGTALWLGMMVPGTERTDLRGRQVAWVVLAGSLGVSLSIVGGLIARQAWTIPYVLAGLPALLGGGAGLLAVFSVAAPIVKADPHRRTTNPADSGTSVGGQIVQAQVLLYLAVVSALPALGTVLAGSLTHSGALSWAGAGVGVLTGTLLAWIGGLFATGQLRRRGPELLTRLRKGITPAAAPKVAAQEPRHRLIFLWLSGGFFGLCQGLLPLVSIARGAGTNGRFWYVPLYLPAPLQLPFASTFLLVGTALIAGAAYATWARRNAKSR</sequence>
<feature type="transmembrane region" description="Helical" evidence="1">
    <location>
        <begin position="293"/>
        <end position="324"/>
    </location>
</feature>
<feature type="transmembrane region" description="Helical" evidence="1">
    <location>
        <begin position="359"/>
        <end position="380"/>
    </location>
</feature>
<proteinExistence type="predicted"/>
<feature type="transmembrane region" description="Helical" evidence="1">
    <location>
        <begin position="441"/>
        <end position="462"/>
    </location>
</feature>
<keyword evidence="1" id="KW-1133">Transmembrane helix</keyword>
<dbReference type="EMBL" id="BAAANY010000019">
    <property type="protein sequence ID" value="GAA1692989.1"/>
    <property type="molecule type" value="Genomic_DNA"/>
</dbReference>
<protein>
    <recommendedName>
        <fullName evidence="4">ABC transporter permease</fullName>
    </recommendedName>
</protein>
<feature type="transmembrane region" description="Helical" evidence="1">
    <location>
        <begin position="386"/>
        <end position="411"/>
    </location>
</feature>
<feature type="transmembrane region" description="Helical" evidence="1">
    <location>
        <begin position="468"/>
        <end position="491"/>
    </location>
</feature>
<accession>A0ABP4TTE8</accession>
<keyword evidence="1" id="KW-0812">Transmembrane</keyword>
<feature type="transmembrane region" description="Helical" evidence="1">
    <location>
        <begin position="21"/>
        <end position="42"/>
    </location>
</feature>
<comment type="caution">
    <text evidence="2">The sequence shown here is derived from an EMBL/GenBank/DDBJ whole genome shotgun (WGS) entry which is preliminary data.</text>
</comment>